<sequence>MPTPDEQIGSNLIKLRGSMTQRELAEKMKQRGWKWTHVTVGSIERGERPLRLAEAEAVVDAIGHGFVHNLLASEADATVQVWMRKMWEANAAVEKAVRTYVETQLQLSMAAYSAQPHPDSTTGEGILDWLSHSPQRAVETTLERIWSEDAMEASLAERLYGETDGEDRGIDISDDTYIKAFYSWQRHGEHPEAP</sequence>
<dbReference type="InterPro" id="IPR010982">
    <property type="entry name" value="Lambda_DNA-bd_dom_sf"/>
</dbReference>
<dbReference type="EMBL" id="PZPL01000001">
    <property type="protein sequence ID" value="PTL73821.1"/>
    <property type="molecule type" value="Genomic_DNA"/>
</dbReference>
<evidence type="ECO:0000313" key="1">
    <source>
        <dbReference type="EMBL" id="PTL73821.1"/>
    </source>
</evidence>
<keyword evidence="2" id="KW-1185">Reference proteome</keyword>
<dbReference type="Gene3D" id="1.10.260.40">
    <property type="entry name" value="lambda repressor-like DNA-binding domains"/>
    <property type="match status" value="1"/>
</dbReference>
<accession>A0A2T4UWC0</accession>
<evidence type="ECO:0008006" key="3">
    <source>
        <dbReference type="Google" id="ProtNLM"/>
    </source>
</evidence>
<organism evidence="1 2">
    <name type="scientific">Rathayibacter caricis DSM 15933</name>
    <dbReference type="NCBI Taxonomy" id="1328867"/>
    <lineage>
        <taxon>Bacteria</taxon>
        <taxon>Bacillati</taxon>
        <taxon>Actinomycetota</taxon>
        <taxon>Actinomycetes</taxon>
        <taxon>Micrococcales</taxon>
        <taxon>Microbacteriaceae</taxon>
        <taxon>Rathayibacter</taxon>
    </lineage>
</organism>
<dbReference type="InterPro" id="IPR001387">
    <property type="entry name" value="Cro/C1-type_HTH"/>
</dbReference>
<comment type="caution">
    <text evidence="1">The sequence shown here is derived from an EMBL/GenBank/DDBJ whole genome shotgun (WGS) entry which is preliminary data.</text>
</comment>
<evidence type="ECO:0000313" key="2">
    <source>
        <dbReference type="Proteomes" id="UP000241085"/>
    </source>
</evidence>
<dbReference type="GO" id="GO:0003677">
    <property type="term" value="F:DNA binding"/>
    <property type="evidence" value="ECO:0007669"/>
    <property type="project" value="InterPro"/>
</dbReference>
<name>A0A2T4UWC0_9MICO</name>
<dbReference type="Proteomes" id="UP000241085">
    <property type="component" value="Unassembled WGS sequence"/>
</dbReference>
<gene>
    <name evidence="1" type="ORF">C1I63_13890</name>
</gene>
<dbReference type="AlphaFoldDB" id="A0A2T4UWC0"/>
<proteinExistence type="predicted"/>
<reference evidence="1 2" key="1">
    <citation type="submission" date="2018-03" db="EMBL/GenBank/DDBJ databases">
        <title>Bacteriophage NCPPB3778 and a type I-E CRISPR drive the evolution of the US Biological Select Agent, Rathayibacter toxicus.</title>
        <authorList>
            <person name="Davis E.W.II."/>
            <person name="Tabima J.F."/>
            <person name="Weisberg A.J."/>
            <person name="Dantas Lopes L."/>
            <person name="Wiseman M.S."/>
            <person name="Wiseman M.S."/>
            <person name="Pupko T."/>
            <person name="Belcher M.S."/>
            <person name="Sechler A.J."/>
            <person name="Tancos M.A."/>
            <person name="Schroeder B.K."/>
            <person name="Murray T.D."/>
            <person name="Luster D.G."/>
            <person name="Schneider W.L."/>
            <person name="Rogers E."/>
            <person name="Andreote F.D."/>
            <person name="Grunwald N.J."/>
            <person name="Putnam M.L."/>
            <person name="Chang J.H."/>
        </authorList>
    </citation>
    <scope>NUCLEOTIDE SEQUENCE [LARGE SCALE GENOMIC DNA]</scope>
    <source>
        <strain evidence="1 2">DSM 15933</strain>
    </source>
</reference>
<dbReference type="CDD" id="cd00093">
    <property type="entry name" value="HTH_XRE"/>
    <property type="match status" value="1"/>
</dbReference>
<protein>
    <recommendedName>
        <fullName evidence="3">HTH cro/C1-type domain-containing protein</fullName>
    </recommendedName>
</protein>
<dbReference type="RefSeq" id="WP_107575159.1">
    <property type="nucleotide sequence ID" value="NZ_PZPL01000001.1"/>
</dbReference>